<dbReference type="Proteomes" id="UP000612362">
    <property type="component" value="Unassembled WGS sequence"/>
</dbReference>
<proteinExistence type="inferred from homology"/>
<dbReference type="InterPro" id="IPR000086">
    <property type="entry name" value="NUDIX_hydrolase_dom"/>
</dbReference>
<dbReference type="InterPro" id="IPR003562">
    <property type="entry name" value="Mutator_MutX_prot"/>
</dbReference>
<dbReference type="PANTHER" id="PTHR43758:SF2">
    <property type="entry name" value="OXIDIZED PURINE NUCLEOSIDE TRIPHOSPHATE HYDROLASE"/>
    <property type="match status" value="1"/>
</dbReference>
<dbReference type="GO" id="GO:0006281">
    <property type="term" value="P:DNA repair"/>
    <property type="evidence" value="ECO:0007669"/>
    <property type="project" value="InterPro"/>
</dbReference>
<dbReference type="Pfam" id="PF00293">
    <property type="entry name" value="NUDIX"/>
    <property type="match status" value="1"/>
</dbReference>
<evidence type="ECO:0000256" key="2">
    <source>
        <dbReference type="ARBA" id="ARBA00005582"/>
    </source>
</evidence>
<evidence type="ECO:0000259" key="6">
    <source>
        <dbReference type="PROSITE" id="PS51462"/>
    </source>
</evidence>
<dbReference type="GO" id="GO:0005737">
    <property type="term" value="C:cytoplasm"/>
    <property type="evidence" value="ECO:0007669"/>
    <property type="project" value="TreeGrafter"/>
</dbReference>
<evidence type="ECO:0000256" key="4">
    <source>
        <dbReference type="ARBA" id="ARBA00022801"/>
    </source>
</evidence>
<dbReference type="RefSeq" id="WP_220192806.1">
    <property type="nucleotide sequence ID" value="NZ_BNJF01000001.1"/>
</dbReference>
<evidence type="ECO:0000313" key="8">
    <source>
        <dbReference type="Proteomes" id="UP000612362"/>
    </source>
</evidence>
<keyword evidence="3" id="KW-0479">Metal-binding</keyword>
<keyword evidence="8" id="KW-1185">Reference proteome</keyword>
<feature type="domain" description="Nudix hydrolase" evidence="6">
    <location>
        <begin position="3"/>
        <end position="136"/>
    </location>
</feature>
<sequence>MFQPILATLGYILSPDGKHILMIHRNKRPDDLHYGKFNGLGGRVEADEDIIAGMQREIREESGLEADHMQLRGTISWQGFGKNGADWFGFIFLIDAWHGTAHNGNAEGTLEWVPLDTLATLPMWPSDRHFLPMVFDGDARPFHGHMLFRNGECLSWNYQRL</sequence>
<organism evidence="7 8">
    <name type="scientific">Ktedonospora formicarum</name>
    <dbReference type="NCBI Taxonomy" id="2778364"/>
    <lineage>
        <taxon>Bacteria</taxon>
        <taxon>Bacillati</taxon>
        <taxon>Chloroflexota</taxon>
        <taxon>Ktedonobacteria</taxon>
        <taxon>Ktedonobacterales</taxon>
        <taxon>Ktedonobacteraceae</taxon>
        <taxon>Ktedonospora</taxon>
    </lineage>
</organism>
<reference evidence="7" key="1">
    <citation type="submission" date="2020-10" db="EMBL/GenBank/DDBJ databases">
        <title>Taxonomic study of unclassified bacteria belonging to the class Ktedonobacteria.</title>
        <authorList>
            <person name="Yabe S."/>
            <person name="Wang C.M."/>
            <person name="Zheng Y."/>
            <person name="Sakai Y."/>
            <person name="Cavaletti L."/>
            <person name="Monciardini P."/>
            <person name="Donadio S."/>
        </authorList>
    </citation>
    <scope>NUCLEOTIDE SEQUENCE</scope>
    <source>
        <strain evidence="7">SOSP1-1</strain>
    </source>
</reference>
<keyword evidence="5" id="KW-0460">Magnesium</keyword>
<name>A0A8J3MSH1_9CHLR</name>
<dbReference type="GO" id="GO:0008413">
    <property type="term" value="F:8-oxo-7,8-dihydroguanosine triphosphate pyrophosphatase activity"/>
    <property type="evidence" value="ECO:0007669"/>
    <property type="project" value="InterPro"/>
</dbReference>
<comment type="cofactor">
    <cofactor evidence="1">
        <name>Mg(2+)</name>
        <dbReference type="ChEBI" id="CHEBI:18420"/>
    </cofactor>
</comment>
<dbReference type="AlphaFoldDB" id="A0A8J3MSH1"/>
<dbReference type="InterPro" id="IPR015797">
    <property type="entry name" value="NUDIX_hydrolase-like_dom_sf"/>
</dbReference>
<evidence type="ECO:0000256" key="5">
    <source>
        <dbReference type="ARBA" id="ARBA00022842"/>
    </source>
</evidence>
<dbReference type="PANTHER" id="PTHR43758">
    <property type="entry name" value="7,8-DIHYDRO-8-OXOGUANINE TRIPHOSPHATASE"/>
    <property type="match status" value="1"/>
</dbReference>
<dbReference type="PRINTS" id="PR01402">
    <property type="entry name" value="MUTATORMUTX"/>
</dbReference>
<dbReference type="GO" id="GO:0046872">
    <property type="term" value="F:metal ion binding"/>
    <property type="evidence" value="ECO:0007669"/>
    <property type="project" value="UniProtKB-KW"/>
</dbReference>
<evidence type="ECO:0000256" key="1">
    <source>
        <dbReference type="ARBA" id="ARBA00001946"/>
    </source>
</evidence>
<protein>
    <submittedName>
        <fullName evidence="7">7,8-dihydro-8-oxoguanine triphosphatase</fullName>
    </submittedName>
</protein>
<dbReference type="InterPro" id="IPR020084">
    <property type="entry name" value="NUDIX_hydrolase_CS"/>
</dbReference>
<dbReference type="PROSITE" id="PS51462">
    <property type="entry name" value="NUDIX"/>
    <property type="match status" value="1"/>
</dbReference>
<evidence type="ECO:0000256" key="3">
    <source>
        <dbReference type="ARBA" id="ARBA00022723"/>
    </source>
</evidence>
<comment type="caution">
    <text evidence="7">The sequence shown here is derived from an EMBL/GenBank/DDBJ whole genome shotgun (WGS) entry which is preliminary data.</text>
</comment>
<dbReference type="PROSITE" id="PS00893">
    <property type="entry name" value="NUDIX_BOX"/>
    <property type="match status" value="1"/>
</dbReference>
<dbReference type="SUPFAM" id="SSF55811">
    <property type="entry name" value="Nudix"/>
    <property type="match status" value="1"/>
</dbReference>
<accession>A0A8J3MSH1</accession>
<gene>
    <name evidence="7" type="primary">mutT</name>
    <name evidence="7" type="ORF">KSX_14880</name>
</gene>
<dbReference type="Gene3D" id="3.90.79.10">
    <property type="entry name" value="Nucleoside Triphosphate Pyrophosphohydrolase"/>
    <property type="match status" value="1"/>
</dbReference>
<dbReference type="CDD" id="cd18886">
    <property type="entry name" value="NUDIX_MutT_Nudt1"/>
    <property type="match status" value="1"/>
</dbReference>
<comment type="similarity">
    <text evidence="2">Belongs to the Nudix hydrolase family.</text>
</comment>
<keyword evidence="4" id="KW-0378">Hydrolase</keyword>
<evidence type="ECO:0000313" key="7">
    <source>
        <dbReference type="EMBL" id="GHO43325.1"/>
    </source>
</evidence>
<dbReference type="EMBL" id="BNJF01000001">
    <property type="protein sequence ID" value="GHO43325.1"/>
    <property type="molecule type" value="Genomic_DNA"/>
</dbReference>